<dbReference type="PROSITE" id="PS01174">
    <property type="entry name" value="LIPASE_GDXG_SER"/>
    <property type="match status" value="1"/>
</dbReference>
<dbReference type="PANTHER" id="PTHR23024:SF467">
    <property type="entry name" value="CARBOXYLESTERASE 12-RELATED"/>
    <property type="match status" value="1"/>
</dbReference>
<comment type="similarity">
    <text evidence="1">Belongs to the 'GDXG' lipolytic enzyme family.</text>
</comment>
<evidence type="ECO:0000313" key="5">
    <source>
        <dbReference type="Proteomes" id="UP001229421"/>
    </source>
</evidence>
<dbReference type="InterPro" id="IPR029058">
    <property type="entry name" value="AB_hydrolase_fold"/>
</dbReference>
<dbReference type="InterPro" id="IPR050466">
    <property type="entry name" value="Carboxylest/Gibb_receptor"/>
</dbReference>
<evidence type="ECO:0000256" key="2">
    <source>
        <dbReference type="PROSITE-ProRule" id="PRU10038"/>
    </source>
</evidence>
<evidence type="ECO:0000259" key="3">
    <source>
        <dbReference type="Pfam" id="PF07859"/>
    </source>
</evidence>
<organism evidence="4 5">
    <name type="scientific">Tagetes erecta</name>
    <name type="common">African marigold</name>
    <dbReference type="NCBI Taxonomy" id="13708"/>
    <lineage>
        <taxon>Eukaryota</taxon>
        <taxon>Viridiplantae</taxon>
        <taxon>Streptophyta</taxon>
        <taxon>Embryophyta</taxon>
        <taxon>Tracheophyta</taxon>
        <taxon>Spermatophyta</taxon>
        <taxon>Magnoliopsida</taxon>
        <taxon>eudicotyledons</taxon>
        <taxon>Gunneridae</taxon>
        <taxon>Pentapetalae</taxon>
        <taxon>asterids</taxon>
        <taxon>campanulids</taxon>
        <taxon>Asterales</taxon>
        <taxon>Asteraceae</taxon>
        <taxon>Asteroideae</taxon>
        <taxon>Heliantheae alliance</taxon>
        <taxon>Tageteae</taxon>
        <taxon>Tagetes</taxon>
    </lineage>
</organism>
<gene>
    <name evidence="4" type="ORF">QVD17_19147</name>
</gene>
<dbReference type="InterPro" id="IPR013094">
    <property type="entry name" value="AB_hydrolase_3"/>
</dbReference>
<evidence type="ECO:0000256" key="1">
    <source>
        <dbReference type="ARBA" id="ARBA00010515"/>
    </source>
</evidence>
<dbReference type="Gene3D" id="3.40.50.1820">
    <property type="entry name" value="alpha/beta hydrolase"/>
    <property type="match status" value="1"/>
</dbReference>
<accession>A0AAD8KJ63</accession>
<dbReference type="SUPFAM" id="SSF53474">
    <property type="entry name" value="alpha/beta-Hydrolases"/>
    <property type="match status" value="1"/>
</dbReference>
<proteinExistence type="inferred from homology"/>
<dbReference type="GO" id="GO:0016787">
    <property type="term" value="F:hydrolase activity"/>
    <property type="evidence" value="ECO:0007669"/>
    <property type="project" value="InterPro"/>
</dbReference>
<dbReference type="Proteomes" id="UP001229421">
    <property type="component" value="Unassembled WGS sequence"/>
</dbReference>
<comment type="caution">
    <text evidence="4">The sequence shown here is derived from an EMBL/GenBank/DDBJ whole genome shotgun (WGS) entry which is preliminary data.</text>
</comment>
<dbReference type="InterPro" id="IPR033140">
    <property type="entry name" value="Lipase_GDXG_put_SER_AS"/>
</dbReference>
<sequence>MDSSPDQIIKEIPGFIRLFKDGSFQKLSGNDTVPAGFDTSSRVQSKDIVIPHNTPLSVRLYVPKSHNFDVKKLPLLIYFHGGGFIIKSAASPMYHSFLNLIAAETNVVIVSVDYRTAPEHPVPACFDDSWEAIKWVAEHVNGNGPESWVNEYVDFGRVFFAGDSAGATIAHHMGIRVGSEKDLTRRVNLKGIILLHPFIWGEDRIGSEDKNPFKVLAGDVWKVAYPGISGYDDPLINPAMDPNLSDLGCSKVLVYVGENDVLKDRGWYYKEILGKNEWSGDVEVIEDKGEGHVYFLFNNGLESACNMRKRICTFINNEA</sequence>
<reference evidence="4" key="1">
    <citation type="journal article" date="2023" name="bioRxiv">
        <title>Improved chromosome-level genome assembly for marigold (Tagetes erecta).</title>
        <authorList>
            <person name="Jiang F."/>
            <person name="Yuan L."/>
            <person name="Wang S."/>
            <person name="Wang H."/>
            <person name="Xu D."/>
            <person name="Wang A."/>
            <person name="Fan W."/>
        </authorList>
    </citation>
    <scope>NUCLEOTIDE SEQUENCE</scope>
    <source>
        <strain evidence="4">WSJ</strain>
        <tissue evidence="4">Leaf</tissue>
    </source>
</reference>
<dbReference type="EMBL" id="JAUHHV010000005">
    <property type="protein sequence ID" value="KAK1423838.1"/>
    <property type="molecule type" value="Genomic_DNA"/>
</dbReference>
<dbReference type="PANTHER" id="PTHR23024">
    <property type="entry name" value="ARYLACETAMIDE DEACETYLASE"/>
    <property type="match status" value="1"/>
</dbReference>
<name>A0AAD8KJ63_TARER</name>
<dbReference type="Pfam" id="PF07859">
    <property type="entry name" value="Abhydrolase_3"/>
    <property type="match status" value="1"/>
</dbReference>
<feature type="domain" description="Alpha/beta hydrolase fold-3" evidence="3">
    <location>
        <begin position="76"/>
        <end position="295"/>
    </location>
</feature>
<evidence type="ECO:0000313" key="4">
    <source>
        <dbReference type="EMBL" id="KAK1423838.1"/>
    </source>
</evidence>
<protein>
    <recommendedName>
        <fullName evidence="3">Alpha/beta hydrolase fold-3 domain-containing protein</fullName>
    </recommendedName>
</protein>
<keyword evidence="5" id="KW-1185">Reference proteome</keyword>
<feature type="active site" evidence="2">
    <location>
        <position position="164"/>
    </location>
</feature>
<dbReference type="AlphaFoldDB" id="A0AAD8KJ63"/>